<reference evidence="1 2" key="1">
    <citation type="journal article" date="2019" name="Nat. Ecol. Evol.">
        <title>Megaphylogeny resolves global patterns of mushroom evolution.</title>
        <authorList>
            <person name="Varga T."/>
            <person name="Krizsan K."/>
            <person name="Foldi C."/>
            <person name="Dima B."/>
            <person name="Sanchez-Garcia M."/>
            <person name="Sanchez-Ramirez S."/>
            <person name="Szollosi G.J."/>
            <person name="Szarkandi J.G."/>
            <person name="Papp V."/>
            <person name="Albert L."/>
            <person name="Andreopoulos W."/>
            <person name="Angelini C."/>
            <person name="Antonin V."/>
            <person name="Barry K.W."/>
            <person name="Bougher N.L."/>
            <person name="Buchanan P."/>
            <person name="Buyck B."/>
            <person name="Bense V."/>
            <person name="Catcheside P."/>
            <person name="Chovatia M."/>
            <person name="Cooper J."/>
            <person name="Damon W."/>
            <person name="Desjardin D."/>
            <person name="Finy P."/>
            <person name="Geml J."/>
            <person name="Haridas S."/>
            <person name="Hughes K."/>
            <person name="Justo A."/>
            <person name="Karasinski D."/>
            <person name="Kautmanova I."/>
            <person name="Kiss B."/>
            <person name="Kocsube S."/>
            <person name="Kotiranta H."/>
            <person name="LaButti K.M."/>
            <person name="Lechner B.E."/>
            <person name="Liimatainen K."/>
            <person name="Lipzen A."/>
            <person name="Lukacs Z."/>
            <person name="Mihaltcheva S."/>
            <person name="Morgado L.N."/>
            <person name="Niskanen T."/>
            <person name="Noordeloos M.E."/>
            <person name="Ohm R.A."/>
            <person name="Ortiz-Santana B."/>
            <person name="Ovrebo C."/>
            <person name="Racz N."/>
            <person name="Riley R."/>
            <person name="Savchenko A."/>
            <person name="Shiryaev A."/>
            <person name="Soop K."/>
            <person name="Spirin V."/>
            <person name="Szebenyi C."/>
            <person name="Tomsovsky M."/>
            <person name="Tulloss R.E."/>
            <person name="Uehling J."/>
            <person name="Grigoriev I.V."/>
            <person name="Vagvolgyi C."/>
            <person name="Papp T."/>
            <person name="Martin F.M."/>
            <person name="Miettinen O."/>
            <person name="Hibbett D.S."/>
            <person name="Nagy L.G."/>
        </authorList>
    </citation>
    <scope>NUCLEOTIDE SEQUENCE [LARGE SCALE GENOMIC DNA]</scope>
    <source>
        <strain evidence="1 2">NL-1719</strain>
    </source>
</reference>
<gene>
    <name evidence="1" type="ORF">BDN72DRAFT_835388</name>
</gene>
<evidence type="ECO:0000313" key="1">
    <source>
        <dbReference type="EMBL" id="TFK73057.1"/>
    </source>
</evidence>
<proteinExistence type="predicted"/>
<dbReference type="Proteomes" id="UP000308600">
    <property type="component" value="Unassembled WGS sequence"/>
</dbReference>
<protein>
    <submittedName>
        <fullName evidence="1">Uncharacterized protein</fullName>
    </submittedName>
</protein>
<organism evidence="1 2">
    <name type="scientific">Pluteus cervinus</name>
    <dbReference type="NCBI Taxonomy" id="181527"/>
    <lineage>
        <taxon>Eukaryota</taxon>
        <taxon>Fungi</taxon>
        <taxon>Dikarya</taxon>
        <taxon>Basidiomycota</taxon>
        <taxon>Agaricomycotina</taxon>
        <taxon>Agaricomycetes</taxon>
        <taxon>Agaricomycetidae</taxon>
        <taxon>Agaricales</taxon>
        <taxon>Pluteineae</taxon>
        <taxon>Pluteaceae</taxon>
        <taxon>Pluteus</taxon>
    </lineage>
</organism>
<accession>A0ACD3B7U3</accession>
<dbReference type="EMBL" id="ML208279">
    <property type="protein sequence ID" value="TFK73057.1"/>
    <property type="molecule type" value="Genomic_DNA"/>
</dbReference>
<keyword evidence="2" id="KW-1185">Reference proteome</keyword>
<name>A0ACD3B7U3_9AGAR</name>
<evidence type="ECO:0000313" key="2">
    <source>
        <dbReference type="Proteomes" id="UP000308600"/>
    </source>
</evidence>
<sequence>MFEPYHRSRPTFLMNRRIIAEPNTVIIESCALIVGGMTRIGELFKQQRLHTIPTSVGKAVRSLLIPSNILDRE</sequence>